<dbReference type="InterPro" id="IPR029050">
    <property type="entry name" value="Immunoprotect_excell_Ig-like"/>
</dbReference>
<sequence length="333" mass="33971">MGLNDSRQPLTAPGAAAPTQPRPNYDESSQPGQPGKLGQPGMPDQPGPPGVPDFATGERPAPQQPAPPGPFIAGGLGEPQPRGGQGLAIAALVSSLVALLLCLLPAANFLVLPAGVAGLGLGAAALVFAARRRAGTGMPIAALIMSALAVTGFMVSQVLYSGVLAGIEKSAGQSAGGAVPEQRQAAGPALSLGDSAAVSDYEVTVKSVNLDATEEVISMSGFNEAPKGQYVLVDLSVEYTGPAEGDPWLDLSVKLSGGDARQYDAQHCRATLEKAAVLVPTLENGGRSDYQVCMDIPPEAGQDAELFVQPRSSLNGESRVYWSAPEAPEANRS</sequence>
<keyword evidence="3" id="KW-1133">Transmembrane helix</keyword>
<evidence type="ECO:0000313" key="5">
    <source>
        <dbReference type="Proteomes" id="UP001209654"/>
    </source>
</evidence>
<keyword evidence="3" id="KW-0812">Transmembrane</keyword>
<reference evidence="4 5" key="1">
    <citation type="journal article" date="2023" name="Int. J. Syst. Evol. Microbiol.">
        <title>Arthrobacter mangrovi sp. nov., an actinobacterium isolated from the rhizosphere of a mangrove.</title>
        <authorList>
            <person name="Hamada M."/>
            <person name="Saitou S."/>
            <person name="Enomoto N."/>
            <person name="Nanri K."/>
            <person name="Hidaka K."/>
            <person name="Miura T."/>
            <person name="Tamura T."/>
        </authorList>
    </citation>
    <scope>NUCLEOTIDE SEQUENCE [LARGE SCALE GENOMIC DNA]</scope>
    <source>
        <strain evidence="4 5">NBRC 112813</strain>
    </source>
</reference>
<accession>A0ABQ5MPH8</accession>
<dbReference type="Gene3D" id="2.60.40.1240">
    <property type="match status" value="1"/>
</dbReference>
<feature type="transmembrane region" description="Helical" evidence="3">
    <location>
        <begin position="142"/>
        <end position="160"/>
    </location>
</feature>
<proteinExistence type="predicted"/>
<keyword evidence="1" id="KW-0732">Signal</keyword>
<evidence type="ECO:0000256" key="3">
    <source>
        <dbReference type="SAM" id="Phobius"/>
    </source>
</evidence>
<evidence type="ECO:0000256" key="1">
    <source>
        <dbReference type="ARBA" id="ARBA00022729"/>
    </source>
</evidence>
<name>A0ABQ5MPH8_9MICC</name>
<protein>
    <recommendedName>
        <fullName evidence="6">DUF4352 domain-containing protein</fullName>
    </recommendedName>
</protein>
<feature type="transmembrane region" description="Helical" evidence="3">
    <location>
        <begin position="112"/>
        <end position="130"/>
    </location>
</feature>
<evidence type="ECO:0000313" key="4">
    <source>
        <dbReference type="EMBL" id="GLB65877.1"/>
    </source>
</evidence>
<feature type="compositionally biased region" description="Low complexity" evidence="2">
    <location>
        <begin position="30"/>
        <end position="42"/>
    </location>
</feature>
<dbReference type="EMBL" id="BRVS01000001">
    <property type="protein sequence ID" value="GLB65877.1"/>
    <property type="molecule type" value="Genomic_DNA"/>
</dbReference>
<evidence type="ECO:0000256" key="2">
    <source>
        <dbReference type="SAM" id="MobiDB-lite"/>
    </source>
</evidence>
<organism evidence="4 5">
    <name type="scientific">Arthrobacter mangrovi</name>
    <dbReference type="NCBI Taxonomy" id="2966350"/>
    <lineage>
        <taxon>Bacteria</taxon>
        <taxon>Bacillati</taxon>
        <taxon>Actinomycetota</taxon>
        <taxon>Actinomycetes</taxon>
        <taxon>Micrococcales</taxon>
        <taxon>Micrococcaceae</taxon>
        <taxon>Arthrobacter</taxon>
    </lineage>
</organism>
<keyword evidence="3" id="KW-0472">Membrane</keyword>
<feature type="region of interest" description="Disordered" evidence="2">
    <location>
        <begin position="1"/>
        <end position="78"/>
    </location>
</feature>
<comment type="caution">
    <text evidence="4">The sequence shown here is derived from an EMBL/GenBank/DDBJ whole genome shotgun (WGS) entry which is preliminary data.</text>
</comment>
<evidence type="ECO:0008006" key="6">
    <source>
        <dbReference type="Google" id="ProtNLM"/>
    </source>
</evidence>
<dbReference type="Proteomes" id="UP001209654">
    <property type="component" value="Unassembled WGS sequence"/>
</dbReference>
<gene>
    <name evidence="4" type="ORF">AHIS1636_03160</name>
</gene>
<keyword evidence="5" id="KW-1185">Reference proteome</keyword>